<dbReference type="GO" id="GO:0004523">
    <property type="term" value="F:RNA-DNA hybrid ribonuclease activity"/>
    <property type="evidence" value="ECO:0007669"/>
    <property type="project" value="InterPro"/>
</dbReference>
<dbReference type="InterPro" id="IPR012337">
    <property type="entry name" value="RNaseH-like_sf"/>
</dbReference>
<dbReference type="InterPro" id="IPR036397">
    <property type="entry name" value="RNaseH_sf"/>
</dbReference>
<evidence type="ECO:0000313" key="4">
    <source>
        <dbReference type="Proteomes" id="UP000018001"/>
    </source>
</evidence>
<organism evidence="3 4">
    <name type="scientific">Byssochlamys spectabilis (strain No. 5 / NBRC 109023)</name>
    <name type="common">Paecilomyces variotii</name>
    <dbReference type="NCBI Taxonomy" id="1356009"/>
    <lineage>
        <taxon>Eukaryota</taxon>
        <taxon>Fungi</taxon>
        <taxon>Dikarya</taxon>
        <taxon>Ascomycota</taxon>
        <taxon>Pezizomycotina</taxon>
        <taxon>Eurotiomycetes</taxon>
        <taxon>Eurotiomycetidae</taxon>
        <taxon>Eurotiales</taxon>
        <taxon>Thermoascaceae</taxon>
        <taxon>Paecilomyces</taxon>
    </lineage>
</organism>
<dbReference type="Proteomes" id="UP000018001">
    <property type="component" value="Unassembled WGS sequence"/>
</dbReference>
<dbReference type="EMBL" id="BAUL01000032">
    <property type="protein sequence ID" value="GAD92627.1"/>
    <property type="molecule type" value="Genomic_DNA"/>
</dbReference>
<accession>V5FVJ9</accession>
<dbReference type="GO" id="GO:0003676">
    <property type="term" value="F:nucleic acid binding"/>
    <property type="evidence" value="ECO:0007669"/>
    <property type="project" value="InterPro"/>
</dbReference>
<feature type="domain" description="RNase H type-1" evidence="2">
    <location>
        <begin position="160"/>
        <end position="318"/>
    </location>
</feature>
<dbReference type="InParanoid" id="V5FVJ9"/>
<protein>
    <recommendedName>
        <fullName evidence="2">RNase H type-1 domain-containing protein</fullName>
    </recommendedName>
</protein>
<feature type="region of interest" description="Disordered" evidence="1">
    <location>
        <begin position="19"/>
        <end position="53"/>
    </location>
</feature>
<keyword evidence="4" id="KW-1185">Reference proteome</keyword>
<dbReference type="HOGENOM" id="CLU_813787_0_0_1"/>
<dbReference type="SUPFAM" id="SSF53098">
    <property type="entry name" value="Ribonuclease H-like"/>
    <property type="match status" value="1"/>
</dbReference>
<gene>
    <name evidence="3" type="ORF">PVAR5_1220</name>
</gene>
<evidence type="ECO:0000256" key="1">
    <source>
        <dbReference type="SAM" id="MobiDB-lite"/>
    </source>
</evidence>
<comment type="caution">
    <text evidence="3">The sequence shown here is derived from an EMBL/GenBank/DDBJ whole genome shotgun (WGS) entry which is preliminary data.</text>
</comment>
<reference evidence="4" key="1">
    <citation type="journal article" date="2014" name="Genome Announc.">
        <title>Draft genome sequence of the formaldehyde-resistant fungus Byssochlamys spectabilis No. 5 (anamorph Paecilomyces variotii No. 5) (NBRC109023).</title>
        <authorList>
            <person name="Oka T."/>
            <person name="Ekino K."/>
            <person name="Fukuda K."/>
            <person name="Nomura Y."/>
        </authorList>
    </citation>
    <scope>NUCLEOTIDE SEQUENCE [LARGE SCALE GENOMIC DNA]</scope>
    <source>
        <strain evidence="4">No. 5 / NBRC 109023</strain>
    </source>
</reference>
<evidence type="ECO:0000313" key="3">
    <source>
        <dbReference type="EMBL" id="GAD92627.1"/>
    </source>
</evidence>
<name>V5FVJ9_BYSSN</name>
<dbReference type="Gene3D" id="3.30.420.10">
    <property type="entry name" value="Ribonuclease H-like superfamily/Ribonuclease H"/>
    <property type="match status" value="1"/>
</dbReference>
<proteinExistence type="predicted"/>
<dbReference type="AlphaFoldDB" id="V5FVJ9"/>
<dbReference type="InterPro" id="IPR002156">
    <property type="entry name" value="RNaseH_domain"/>
</dbReference>
<dbReference type="OrthoDB" id="3548481at2759"/>
<dbReference type="PROSITE" id="PS50879">
    <property type="entry name" value="RNASE_H_1"/>
    <property type="match status" value="1"/>
</dbReference>
<sequence>MGALLSVLSSYITASTGTGATAVSKRPNAKGPSFPEASVSSSRRALRKRQTLPPRNMKLNRKTIRVLTSQEIVLLEEACALDEIQIIRQQILKQGIQLEDMILVDDYCSFKGRKEQQQSVTMSLSDEYGFPHFKGSVVIQKTHIQALSYALSEYKLRSRIPNRMVYWVNGSVARRPGRNHVPGIAVVSKSKDEGCPFLWKIQGYRIHKKMGCLDIELLAILQALQIAFDESDETRSEGIYGEQQTLVIYSGCQEALDMILHHLTRARRDTTNMLLEWIVDLTDALRDFYGSVELHWVPGHRDVPGNYLAEYVARRAWDKSFRFELTTSEEGLCRDYKMRKK</sequence>
<evidence type="ECO:0000259" key="2">
    <source>
        <dbReference type="PROSITE" id="PS50879"/>
    </source>
</evidence>